<dbReference type="SMART" id="SM00028">
    <property type="entry name" value="TPR"/>
    <property type="match status" value="3"/>
</dbReference>
<comment type="caution">
    <text evidence="2">The sequence shown here is derived from an EMBL/GenBank/DDBJ whole genome shotgun (WGS) entry which is preliminary data.</text>
</comment>
<dbReference type="SUPFAM" id="SSF48452">
    <property type="entry name" value="TPR-like"/>
    <property type="match status" value="1"/>
</dbReference>
<protein>
    <submittedName>
        <fullName evidence="2">Tetratricopeptide repeat protein</fullName>
    </submittedName>
</protein>
<reference evidence="2" key="1">
    <citation type="submission" date="2021-04" db="EMBL/GenBank/DDBJ databases">
        <title>Genomic analysis of electroactive and textile dye degrading Bacillus circulans strain: DC10 isolated from constructed wetland-microbial fuel cells treating textile dye wastewaters.</title>
        <authorList>
            <person name="Patel D.U."/>
            <person name="Desai C.R."/>
        </authorList>
    </citation>
    <scope>NUCLEOTIDE SEQUENCE</scope>
    <source>
        <strain evidence="2">DC10</strain>
    </source>
</reference>
<keyword evidence="1" id="KW-0802">TPR repeat</keyword>
<sequence length="370" mass="43894">MSISFISNNRMYELLLNWTRVLRNYDRGKSMFFKVQAAQEQFAYFHNDQLGMLYHANIALHEHLFGSTSLRDKALQKAAALLSSKNITSEQKYFYFMAQCNIEYTKGKYENSLEWIIQAEVYLSSIKDELELSAFYYRLASVYYYTEETVKSIRSIEKCINLYETNVYVNMESPSNKIAEYKLIQALNLIDLKQHVEAEELLLEALSIAKKLDDQKLIALSYHNLAFLYSDQCQSTTALKYIRKALELQEYHLDQAKLRFLFTKELLMNGSIEEAKNHCYRGLAETIENDNMIYHYKYVILNELYLQDQADDETLQSAITYFTEKERWIDQEEYADLIASYHNERQDFEKASKYFYFSLQARHKIKKRMD</sequence>
<organism evidence="2">
    <name type="scientific">Niallia circulans</name>
    <name type="common">Bacillus circulans</name>
    <dbReference type="NCBI Taxonomy" id="1397"/>
    <lineage>
        <taxon>Bacteria</taxon>
        <taxon>Bacillati</taxon>
        <taxon>Bacillota</taxon>
        <taxon>Bacilli</taxon>
        <taxon>Bacillales</taxon>
        <taxon>Bacillaceae</taxon>
        <taxon>Niallia</taxon>
    </lineage>
</organism>
<dbReference type="RefSeq" id="WP_016204453.1">
    <property type="nucleotide sequence ID" value="NZ_JAGTPX020000007.1"/>
</dbReference>
<dbReference type="EMBL" id="JAGTPX010000041">
    <property type="protein sequence ID" value="MBR8672430.1"/>
    <property type="molecule type" value="Genomic_DNA"/>
</dbReference>
<gene>
    <name evidence="2" type="ORF">KD144_23125</name>
</gene>
<dbReference type="InterPro" id="IPR019734">
    <property type="entry name" value="TPR_rpt"/>
</dbReference>
<dbReference type="PROSITE" id="PS50005">
    <property type="entry name" value="TPR"/>
    <property type="match status" value="1"/>
</dbReference>
<dbReference type="InterPro" id="IPR011990">
    <property type="entry name" value="TPR-like_helical_dom_sf"/>
</dbReference>
<feature type="repeat" description="TPR" evidence="1">
    <location>
        <begin position="219"/>
        <end position="252"/>
    </location>
</feature>
<dbReference type="AlphaFoldDB" id="A0A941GS93"/>
<dbReference type="Gene3D" id="1.25.40.10">
    <property type="entry name" value="Tetratricopeptide repeat domain"/>
    <property type="match status" value="1"/>
</dbReference>
<proteinExistence type="predicted"/>
<accession>A0A941GS93</accession>
<evidence type="ECO:0000313" key="2">
    <source>
        <dbReference type="EMBL" id="MBR8672430.1"/>
    </source>
</evidence>
<name>A0A941GS93_NIACI</name>
<dbReference type="OrthoDB" id="2893521at2"/>
<dbReference type="Pfam" id="PF13424">
    <property type="entry name" value="TPR_12"/>
    <property type="match status" value="1"/>
</dbReference>
<evidence type="ECO:0000256" key="1">
    <source>
        <dbReference type="PROSITE-ProRule" id="PRU00339"/>
    </source>
</evidence>